<dbReference type="CDD" id="cd05403">
    <property type="entry name" value="NT_KNTase_like"/>
    <property type="match status" value="1"/>
</dbReference>
<evidence type="ECO:0000259" key="1">
    <source>
        <dbReference type="Pfam" id="PF18765"/>
    </source>
</evidence>
<dbReference type="RefSeq" id="WP_151620853.1">
    <property type="nucleotide sequence ID" value="NZ_WBXO01000009.1"/>
</dbReference>
<dbReference type="EMBL" id="WBXO01000009">
    <property type="protein sequence ID" value="KAB2951801.1"/>
    <property type="molecule type" value="Genomic_DNA"/>
</dbReference>
<comment type="caution">
    <text evidence="2">The sequence shown here is derived from an EMBL/GenBank/DDBJ whole genome shotgun (WGS) entry which is preliminary data.</text>
</comment>
<keyword evidence="2" id="KW-0808">Transferase</keyword>
<dbReference type="Pfam" id="PF18765">
    <property type="entry name" value="Polbeta"/>
    <property type="match status" value="1"/>
</dbReference>
<dbReference type="InterPro" id="IPR052930">
    <property type="entry name" value="TA_antitoxin_MntA"/>
</dbReference>
<dbReference type="InterPro" id="IPR041633">
    <property type="entry name" value="Polbeta"/>
</dbReference>
<gene>
    <name evidence="2" type="ORF">F9B85_10950</name>
</gene>
<evidence type="ECO:0000313" key="2">
    <source>
        <dbReference type="EMBL" id="KAB2951801.1"/>
    </source>
</evidence>
<dbReference type="GO" id="GO:0016740">
    <property type="term" value="F:transferase activity"/>
    <property type="evidence" value="ECO:0007669"/>
    <property type="project" value="UniProtKB-KW"/>
</dbReference>
<dbReference type="InterPro" id="IPR043519">
    <property type="entry name" value="NT_sf"/>
</dbReference>
<keyword evidence="3" id="KW-1185">Reference proteome</keyword>
<reference evidence="2 3" key="1">
    <citation type="submission" date="2019-10" db="EMBL/GenBank/DDBJ databases">
        <title>Whole-genome sequence of the extremophile Heliorestis acidaminivorans DSM 24790.</title>
        <authorList>
            <person name="Kyndt J.A."/>
            <person name="Meyer T.E."/>
        </authorList>
    </citation>
    <scope>NUCLEOTIDE SEQUENCE [LARGE SCALE GENOMIC DNA]</scope>
    <source>
        <strain evidence="2 3">DSM 24790</strain>
    </source>
</reference>
<dbReference type="SUPFAM" id="SSF81301">
    <property type="entry name" value="Nucleotidyltransferase"/>
    <property type="match status" value="1"/>
</dbReference>
<dbReference type="Gene3D" id="3.30.460.10">
    <property type="entry name" value="Beta Polymerase, domain 2"/>
    <property type="match status" value="1"/>
</dbReference>
<protein>
    <submittedName>
        <fullName evidence="2">Nucleotidyltransferase domain-containing protein</fullName>
    </submittedName>
</protein>
<dbReference type="NCBIfam" id="NF047752">
    <property type="entry name" value="MntA_antitoxin"/>
    <property type="match status" value="1"/>
</dbReference>
<dbReference type="PANTHER" id="PTHR43852:SF2">
    <property type="entry name" value="PROTEIN ADENYLYLTRANSFERASE MNTA"/>
    <property type="match status" value="1"/>
</dbReference>
<accession>A0A6I0F3R2</accession>
<organism evidence="2 3">
    <name type="scientific">Heliorestis acidaminivorans</name>
    <dbReference type="NCBI Taxonomy" id="553427"/>
    <lineage>
        <taxon>Bacteria</taxon>
        <taxon>Bacillati</taxon>
        <taxon>Bacillota</taxon>
        <taxon>Clostridia</taxon>
        <taxon>Eubacteriales</taxon>
        <taxon>Heliobacteriaceae</taxon>
        <taxon>Heliorestis</taxon>
    </lineage>
</organism>
<dbReference type="Proteomes" id="UP000468766">
    <property type="component" value="Unassembled WGS sequence"/>
</dbReference>
<feature type="domain" description="Polymerase beta nucleotidyltransferase" evidence="1">
    <location>
        <begin position="5"/>
        <end position="93"/>
    </location>
</feature>
<proteinExistence type="predicted"/>
<evidence type="ECO:0000313" key="3">
    <source>
        <dbReference type="Proteomes" id="UP000468766"/>
    </source>
</evidence>
<dbReference type="OrthoDB" id="9816197at2"/>
<sequence length="130" mass="15027">MEKIIVESITKEFDPYLIALFGSAARGELGEDSDIDIAFLTEKKIDSYQVFLLAQTMGEQLRRPVDLINLDEVSTVFQSQIVSTYRLLYCSDQKKRKLFEILVLKKYAKLNEERQIVLDRIAREGTIYGK</sequence>
<dbReference type="AlphaFoldDB" id="A0A6I0F3R2"/>
<name>A0A6I0F3R2_9FIRM</name>
<dbReference type="PANTHER" id="PTHR43852">
    <property type="entry name" value="NUCLEOTIDYLTRANSFERASE"/>
    <property type="match status" value="1"/>
</dbReference>